<keyword evidence="2" id="KW-1185">Reference proteome</keyword>
<name>A0A3N2CTU2_9ACTN</name>
<reference evidence="1 2" key="1">
    <citation type="submission" date="2018-11" db="EMBL/GenBank/DDBJ databases">
        <title>Sequencing the genomes of 1000 actinobacteria strains.</title>
        <authorList>
            <person name="Klenk H.-P."/>
        </authorList>
    </citation>
    <scope>NUCLEOTIDE SEQUENCE [LARGE SCALE GENOMIC DNA]</scope>
    <source>
        <strain evidence="1 2">DSM 12652</strain>
    </source>
</reference>
<evidence type="ECO:0000313" key="1">
    <source>
        <dbReference type="EMBL" id="ROR90950.1"/>
    </source>
</evidence>
<comment type="caution">
    <text evidence="1">The sequence shown here is derived from an EMBL/GenBank/DDBJ whole genome shotgun (WGS) entry which is preliminary data.</text>
</comment>
<dbReference type="AlphaFoldDB" id="A0A3N2CTU2"/>
<gene>
    <name evidence="1" type="ORF">EDD33_1807</name>
</gene>
<accession>A0A3N2CTU2</accession>
<evidence type="ECO:0000313" key="2">
    <source>
        <dbReference type="Proteomes" id="UP000281738"/>
    </source>
</evidence>
<protein>
    <submittedName>
        <fullName evidence="1">Uncharacterized protein</fullName>
    </submittedName>
</protein>
<proteinExistence type="predicted"/>
<sequence length="78" mass="8469">MFSGHLPGLTPKASTGWVDFFPGHRIRRYSGLAVFNGWMRHCWPSDPVDQASLDAALVMVALGGNPIEAFITVKPNSA</sequence>
<dbReference type="EMBL" id="RKHO01000001">
    <property type="protein sequence ID" value="ROR90950.1"/>
    <property type="molecule type" value="Genomic_DNA"/>
</dbReference>
<organism evidence="1 2">
    <name type="scientific">Nocardioides aurantiacus</name>
    <dbReference type="NCBI Taxonomy" id="86796"/>
    <lineage>
        <taxon>Bacteria</taxon>
        <taxon>Bacillati</taxon>
        <taxon>Actinomycetota</taxon>
        <taxon>Actinomycetes</taxon>
        <taxon>Propionibacteriales</taxon>
        <taxon>Nocardioidaceae</taxon>
        <taxon>Nocardioides</taxon>
    </lineage>
</organism>
<dbReference type="Proteomes" id="UP000281738">
    <property type="component" value="Unassembled WGS sequence"/>
</dbReference>